<comment type="caution">
    <text evidence="3">The sequence shown here is derived from an EMBL/GenBank/DDBJ whole genome shotgun (WGS) entry which is preliminary data.</text>
</comment>
<evidence type="ECO:0000259" key="2">
    <source>
        <dbReference type="Pfam" id="PF12766"/>
    </source>
</evidence>
<dbReference type="EMBL" id="JAPWDO010000005">
    <property type="protein sequence ID" value="KAJ5470148.1"/>
    <property type="molecule type" value="Genomic_DNA"/>
</dbReference>
<dbReference type="Pfam" id="PF12766">
    <property type="entry name" value="Pyridox_oxase_2"/>
    <property type="match status" value="1"/>
</dbReference>
<protein>
    <recommendedName>
        <fullName evidence="2">Pyridoxamine 5'-phosphate oxidase Alr4036 family FMN-binding domain-containing protein</fullName>
    </recommendedName>
</protein>
<dbReference type="PANTHER" id="PTHR28243">
    <property type="entry name" value="AGL049CP"/>
    <property type="match status" value="1"/>
</dbReference>
<dbReference type="PANTHER" id="PTHR28243:SF1">
    <property type="entry name" value="PYRIDOXAMINE 5'-PHOSPHATE OXIDASE ALR4036 FAMILY FMN-BINDING DOMAIN-CONTAINING PROTEIN"/>
    <property type="match status" value="1"/>
</dbReference>
<proteinExistence type="predicted"/>
<dbReference type="Gene3D" id="2.30.110.10">
    <property type="entry name" value="Electron Transport, Fmn-binding Protein, Chain A"/>
    <property type="match status" value="1"/>
</dbReference>
<evidence type="ECO:0000256" key="1">
    <source>
        <dbReference type="SAM" id="MobiDB-lite"/>
    </source>
</evidence>
<dbReference type="AlphaFoldDB" id="A0A9W9WN21"/>
<evidence type="ECO:0000313" key="3">
    <source>
        <dbReference type="EMBL" id="KAJ5470148.1"/>
    </source>
</evidence>
<feature type="region of interest" description="Disordered" evidence="1">
    <location>
        <begin position="205"/>
        <end position="228"/>
    </location>
</feature>
<name>A0A9W9WN21_9EURO</name>
<reference evidence="3" key="1">
    <citation type="submission" date="2022-12" db="EMBL/GenBank/DDBJ databases">
        <authorList>
            <person name="Petersen C."/>
        </authorList>
    </citation>
    <scope>NUCLEOTIDE SEQUENCE</scope>
    <source>
        <strain evidence="3">IBT 17660</strain>
    </source>
</reference>
<evidence type="ECO:0000313" key="4">
    <source>
        <dbReference type="Proteomes" id="UP001147760"/>
    </source>
</evidence>
<dbReference type="SUPFAM" id="SSF50475">
    <property type="entry name" value="FMN-binding split barrel"/>
    <property type="match status" value="1"/>
</dbReference>
<dbReference type="Proteomes" id="UP001147760">
    <property type="component" value="Unassembled WGS sequence"/>
</dbReference>
<dbReference type="OrthoDB" id="5394411at2759"/>
<accession>A0A9W9WN21</accession>
<organism evidence="3 4">
    <name type="scientific">Penicillium desertorum</name>
    <dbReference type="NCBI Taxonomy" id="1303715"/>
    <lineage>
        <taxon>Eukaryota</taxon>
        <taxon>Fungi</taxon>
        <taxon>Dikarya</taxon>
        <taxon>Ascomycota</taxon>
        <taxon>Pezizomycotina</taxon>
        <taxon>Eurotiomycetes</taxon>
        <taxon>Eurotiomycetidae</taxon>
        <taxon>Eurotiales</taxon>
        <taxon>Aspergillaceae</taxon>
        <taxon>Penicillium</taxon>
    </lineage>
</organism>
<reference evidence="3" key="2">
    <citation type="journal article" date="2023" name="IMA Fungus">
        <title>Comparative genomic study of the Penicillium genus elucidates a diverse pangenome and 15 lateral gene transfer events.</title>
        <authorList>
            <person name="Petersen C."/>
            <person name="Sorensen T."/>
            <person name="Nielsen M.R."/>
            <person name="Sondergaard T.E."/>
            <person name="Sorensen J.L."/>
            <person name="Fitzpatrick D.A."/>
            <person name="Frisvad J.C."/>
            <person name="Nielsen K.L."/>
        </authorList>
    </citation>
    <scope>NUCLEOTIDE SEQUENCE</scope>
    <source>
        <strain evidence="3">IBT 17660</strain>
    </source>
</reference>
<dbReference type="GO" id="GO:0010181">
    <property type="term" value="F:FMN binding"/>
    <property type="evidence" value="ECO:0007669"/>
    <property type="project" value="InterPro"/>
</dbReference>
<feature type="domain" description="Pyridoxamine 5'-phosphate oxidase Alr4036 family FMN-binding" evidence="2">
    <location>
        <begin position="35"/>
        <end position="153"/>
    </location>
</feature>
<dbReference type="InterPro" id="IPR012349">
    <property type="entry name" value="Split_barrel_FMN-bd"/>
</dbReference>
<gene>
    <name evidence="3" type="ORF">N7530_007505</name>
</gene>
<keyword evidence="4" id="KW-1185">Reference proteome</keyword>
<dbReference type="InterPro" id="IPR024624">
    <property type="entry name" value="Pyridox_Oxase_Alr4036_FMN-bd"/>
</dbReference>
<sequence>MFTRDTNQNKGFLPKKLCSFLSAKITMSSNNPPRAPWRELLDFQLRQTPGYEFTIATVEQSEEGKYFPRARICGFRGFFPDVELHPNGENDMQEQVINGGNPPSFESDLFTFTTDARMEKLSQLQSSEHEIEALFWLKEVSSQWRVRGKAFAIGNPRGECDEGEREARAAIRRELRLKPGTNSASAGWTFEHAVTKYFANHSPVMRGSFRAPPPGNPKRGDFPDSGPNSSLALTDLYDNVARENFRVVGICPREVEQLDLSDRDRLRRWRWTLETKGEDEKISFQWLQTELNP</sequence>